<protein>
    <recommendedName>
        <fullName evidence="1">Glycosyl transferase family 25 domain-containing protein</fullName>
    </recommendedName>
</protein>
<evidence type="ECO:0000313" key="3">
    <source>
        <dbReference type="Proteomes" id="UP000187266"/>
    </source>
</evidence>
<sequence>MRALIINLDRATDRLALQQRQMQVLGIAWARVAAVTPDTLEPPVDDPLWHRWQRPLRATEKALLASHARAWSQVVKLDEPCLILEDDALLAVETPVVLDRIAATDGIDHVSLETRSRKKIVARRPHPTLPIRRLWQDRTGSAAYVLFPSGARKLLGRAAYAAAPSDAAISGTYSLRSFQADPALAIQLDQCAAYGVPQPLATASSIDAVPKPPATDGYSPLKQRLFRARRIGAQLRMGWRQLSRLPVAQRIHVPPAERWPDLTLPE</sequence>
<feature type="domain" description="Glycosyl transferase family 25" evidence="1">
    <location>
        <begin position="3"/>
        <end position="167"/>
    </location>
</feature>
<accession>A0A1U7DJ07</accession>
<dbReference type="OrthoDB" id="259382at2"/>
<keyword evidence="3" id="KW-1185">Reference proteome</keyword>
<dbReference type="CDD" id="cd06532">
    <property type="entry name" value="Glyco_transf_25"/>
    <property type="match status" value="1"/>
</dbReference>
<dbReference type="Pfam" id="PF01755">
    <property type="entry name" value="Glyco_transf_25"/>
    <property type="match status" value="1"/>
</dbReference>
<name>A0A1U7DJ07_9RHOB</name>
<evidence type="ECO:0000259" key="1">
    <source>
        <dbReference type="Pfam" id="PF01755"/>
    </source>
</evidence>
<evidence type="ECO:0000313" key="2">
    <source>
        <dbReference type="EMBL" id="APX89972.1"/>
    </source>
</evidence>
<reference evidence="2 3" key="1">
    <citation type="submission" date="2017-01" db="EMBL/GenBank/DDBJ databases">
        <title>Genomic analysis of Xuhuaishuia manganoxidans DY6-4.</title>
        <authorList>
            <person name="Wang X."/>
        </authorList>
    </citation>
    <scope>NUCLEOTIDE SEQUENCE [LARGE SCALE GENOMIC DNA]</scope>
    <source>
        <strain evidence="2 3">DY6-4</strain>
    </source>
</reference>
<dbReference type="AlphaFoldDB" id="A0A1U7DJ07"/>
<dbReference type="EMBL" id="CP019124">
    <property type="protein sequence ID" value="APX89972.1"/>
    <property type="molecule type" value="Genomic_DNA"/>
</dbReference>
<dbReference type="Proteomes" id="UP000187266">
    <property type="component" value="Chromosome"/>
</dbReference>
<proteinExistence type="predicted"/>
<dbReference type="InterPro" id="IPR002654">
    <property type="entry name" value="Glyco_trans_25"/>
</dbReference>
<dbReference type="RefSeq" id="WP_076979993.1">
    <property type="nucleotide sequence ID" value="NZ_CP019124.1"/>
</dbReference>
<dbReference type="STRING" id="1267768.BV394_09780"/>
<accession>A0A2M9DAS9</accession>
<organism evidence="2 3">
    <name type="scientific">Brevirhabdus pacifica</name>
    <dbReference type="NCBI Taxonomy" id="1267768"/>
    <lineage>
        <taxon>Bacteria</taxon>
        <taxon>Pseudomonadati</taxon>
        <taxon>Pseudomonadota</taxon>
        <taxon>Alphaproteobacteria</taxon>
        <taxon>Rhodobacterales</taxon>
        <taxon>Paracoccaceae</taxon>
        <taxon>Brevirhabdus</taxon>
    </lineage>
</organism>
<gene>
    <name evidence="2" type="ORF">BV394_09780</name>
</gene>